<dbReference type="Proteomes" id="UP000308197">
    <property type="component" value="Unassembled WGS sequence"/>
</dbReference>
<dbReference type="InterPro" id="IPR019572">
    <property type="entry name" value="UBA_E1_SCCH"/>
</dbReference>
<feature type="compositionally biased region" description="Polar residues" evidence="14">
    <location>
        <begin position="323"/>
        <end position="333"/>
    </location>
</feature>
<feature type="domain" description="THIF-type NAD/FAD binding fold" evidence="15">
    <location>
        <begin position="11"/>
        <end position="458"/>
    </location>
</feature>
<dbReference type="FunFam" id="3.50.50.80:FF:000004">
    <property type="entry name" value="Ubiquitin-activating enzyme E1-like"/>
    <property type="match status" value="1"/>
</dbReference>
<evidence type="ECO:0000313" key="18">
    <source>
        <dbReference type="Proteomes" id="UP000308197"/>
    </source>
</evidence>
<dbReference type="GO" id="GO:0046872">
    <property type="term" value="F:metal ion binding"/>
    <property type="evidence" value="ECO:0007669"/>
    <property type="project" value="UniProtKB-KW"/>
</dbReference>
<evidence type="ECO:0000256" key="4">
    <source>
        <dbReference type="ARBA" id="ARBA00022741"/>
    </source>
</evidence>
<comment type="similarity">
    <text evidence="2 9">Belongs to the ubiquitin-activating E1 family.</text>
</comment>
<comment type="pathway">
    <text evidence="1 9">Protein modification; protein sumoylation.</text>
</comment>
<proteinExistence type="inferred from homology"/>
<feature type="binding site" evidence="11">
    <location>
        <position position="77"/>
    </location>
    <ligand>
        <name>ATP</name>
        <dbReference type="ChEBI" id="CHEBI:30616"/>
    </ligand>
</feature>
<dbReference type="GO" id="GO:0005524">
    <property type="term" value="F:ATP binding"/>
    <property type="evidence" value="ECO:0007669"/>
    <property type="project" value="UniProtKB-UniRule"/>
</dbReference>
<dbReference type="STRING" id="1314778.A0A5C3PRT6"/>
<feature type="binding site" evidence="11">
    <location>
        <begin position="122"/>
        <end position="127"/>
    </location>
    <ligand>
        <name>ATP</name>
        <dbReference type="ChEBI" id="CHEBI:30616"/>
    </ligand>
</feature>
<feature type="binding site" evidence="12">
    <location>
        <position position="163"/>
    </location>
    <ligand>
        <name>Zn(2+)</name>
        <dbReference type="ChEBI" id="CHEBI:29105"/>
    </ligand>
</feature>
<dbReference type="PANTHER" id="PTHR10953">
    <property type="entry name" value="UBIQUITIN-ACTIVATING ENZYME E1"/>
    <property type="match status" value="1"/>
</dbReference>
<dbReference type="PROSITE" id="PS51257">
    <property type="entry name" value="PROKAR_LIPOPROTEIN"/>
    <property type="match status" value="1"/>
</dbReference>
<feature type="region of interest" description="Disordered" evidence="14">
    <location>
        <begin position="300"/>
        <end position="352"/>
    </location>
</feature>
<evidence type="ECO:0000259" key="15">
    <source>
        <dbReference type="Pfam" id="PF00899"/>
    </source>
</evidence>
<dbReference type="FunCoup" id="A0A5C3PRT6">
    <property type="interactions" value="1140"/>
</dbReference>
<keyword evidence="5 9" id="KW-0833">Ubl conjugation pathway</keyword>
<dbReference type="InterPro" id="IPR030661">
    <property type="entry name" value="Uba2"/>
</dbReference>
<keyword evidence="6 9" id="KW-0862">Zinc</keyword>
<evidence type="ECO:0000256" key="12">
    <source>
        <dbReference type="PIRSR" id="PIRSR039133-3"/>
    </source>
</evidence>
<dbReference type="Gene3D" id="3.10.290.20">
    <property type="entry name" value="Ubiquitin-like 2 activating enzyme e1b. Chain: B, domain 3"/>
    <property type="match status" value="1"/>
</dbReference>
<dbReference type="InterPro" id="IPR035985">
    <property type="entry name" value="Ubiquitin-activating_enz"/>
</dbReference>
<feature type="binding site" evidence="11">
    <location>
        <begin position="29"/>
        <end position="34"/>
    </location>
    <ligand>
        <name>ATP</name>
        <dbReference type="ChEBI" id="CHEBI:30616"/>
    </ligand>
</feature>
<sequence>MSGRSLHAKAILGQELFSRLSQTKVLLVGAGGIGCELLKNVVLTGFGDITLLDLDTIDLSNLNRQFLFRKKDIKQSKALVAAKTASAFNPNVKITPIHANIKEPQFDVAWFRGFDLVLNALDNLDARRHVNKMCIAANVPLVESGTAGYLGQVQPILKDRAECFDCVPKPTVKTFPVCTIRSTPSQPIHCIVWAKSYLIPQLFGEEEDGGELDEAEKQGENAKEIAALRKEAQAFKAVRAALRSPPADASSSDSSAAKMVFSKVFHADILNLLSMADMWRSRAPPTPLDFDKIREGTFSLNRPQQNGVHANGSAASNGKPGQASGSGSASTEKLLNGSSSGSGSASGAGLKDQRELSLQDNLELFIASTERLAARLRAGEETISFDKDDDDTLDFVTAAANLRSAAYGIPGKSRWEVKEMAGNIIPAIATTNAIIAGLIVLQALHLLRRSYNALRNVHVQFKPSMPLSAIAMCPPNSFCGVCRDTYTEVRCDPARVTLREVVDGILGADEDEEKREVSVYEDKRVLSDPDWDDNDERTLESLNVTRGKFLSIVDEEGEYATIQVAIGVLPPNHPVDAPALILPSPLPKPPKKVKPRAPTPSTPVSSKKRRLPDDIEEIETPAAKRSRTAADTGAAPFTPSKKRRLEEDGLIMLDNAEEKVEEDPDVIEID</sequence>
<dbReference type="InterPro" id="IPR000594">
    <property type="entry name" value="ThiF_NAD_FAD-bd"/>
</dbReference>
<dbReference type="InterPro" id="IPR045886">
    <property type="entry name" value="ThiF/MoeB/HesA"/>
</dbReference>
<protein>
    <recommendedName>
        <fullName evidence="8 9">Ubiquitin-activating enzyme E1-like</fullName>
    </recommendedName>
</protein>
<dbReference type="PANTHER" id="PTHR10953:SF5">
    <property type="entry name" value="SUMO-ACTIVATING ENZYME SUBUNIT 2"/>
    <property type="match status" value="1"/>
</dbReference>
<dbReference type="Gene3D" id="1.10.10.520">
    <property type="entry name" value="Ubiquitin activating enzymes (Uba3). Chain: B, domain 2"/>
    <property type="match status" value="1"/>
</dbReference>
<dbReference type="UniPathway" id="UPA00886"/>
<dbReference type="GO" id="GO:0016925">
    <property type="term" value="P:protein sumoylation"/>
    <property type="evidence" value="ECO:0007669"/>
    <property type="project" value="UniProtKB-UniRule"/>
</dbReference>
<feature type="domain" description="Ubiquitin-activating enzyme SCCH" evidence="16">
    <location>
        <begin position="357"/>
        <end position="418"/>
    </location>
</feature>
<dbReference type="EMBL" id="ML211009">
    <property type="protein sequence ID" value="TFK91887.1"/>
    <property type="molecule type" value="Genomic_DNA"/>
</dbReference>
<keyword evidence="18" id="KW-1185">Reference proteome</keyword>
<dbReference type="GO" id="GO:0019948">
    <property type="term" value="F:SUMO activating enzyme activity"/>
    <property type="evidence" value="ECO:0007669"/>
    <property type="project" value="UniProtKB-UniRule"/>
</dbReference>
<feature type="binding site" evidence="11">
    <location>
        <position position="53"/>
    </location>
    <ligand>
        <name>ATP</name>
        <dbReference type="ChEBI" id="CHEBI:30616"/>
    </ligand>
</feature>
<comment type="subunit">
    <text evidence="9">Heterodimer.</text>
</comment>
<evidence type="ECO:0000256" key="14">
    <source>
        <dbReference type="SAM" id="MobiDB-lite"/>
    </source>
</evidence>
<dbReference type="Gene3D" id="3.50.50.80">
    <property type="entry name" value="Ubiquitin-activating enzyme E1, inactive adenylation domain, subdomain 1"/>
    <property type="match status" value="1"/>
</dbReference>
<feature type="compositionally biased region" description="Low complexity" evidence="14">
    <location>
        <begin position="337"/>
        <end position="349"/>
    </location>
</feature>
<dbReference type="AlphaFoldDB" id="A0A5C3PRT6"/>
<dbReference type="GO" id="GO:0031510">
    <property type="term" value="C:SUMO activating enzyme complex"/>
    <property type="evidence" value="ECO:0007669"/>
    <property type="project" value="UniProtKB-UniRule"/>
</dbReference>
<evidence type="ECO:0000256" key="11">
    <source>
        <dbReference type="PIRSR" id="PIRSR039133-2"/>
    </source>
</evidence>
<evidence type="ECO:0000259" key="16">
    <source>
        <dbReference type="Pfam" id="PF10585"/>
    </source>
</evidence>
<evidence type="ECO:0000256" key="7">
    <source>
        <dbReference type="ARBA" id="ARBA00022840"/>
    </source>
</evidence>
<feature type="binding site" evidence="12">
    <location>
        <position position="166"/>
    </location>
    <ligand>
        <name>Zn(2+)</name>
        <dbReference type="ChEBI" id="CHEBI:29105"/>
    </ligand>
</feature>
<organism evidence="17 18">
    <name type="scientific">Polyporus arcularius HHB13444</name>
    <dbReference type="NCBI Taxonomy" id="1314778"/>
    <lineage>
        <taxon>Eukaryota</taxon>
        <taxon>Fungi</taxon>
        <taxon>Dikarya</taxon>
        <taxon>Basidiomycota</taxon>
        <taxon>Agaricomycotina</taxon>
        <taxon>Agaricomycetes</taxon>
        <taxon>Polyporales</taxon>
        <taxon>Polyporaceae</taxon>
        <taxon>Polyporus</taxon>
    </lineage>
</organism>
<accession>A0A5C3PRT6</accession>
<dbReference type="InParanoid" id="A0A5C3PRT6"/>
<evidence type="ECO:0000313" key="17">
    <source>
        <dbReference type="EMBL" id="TFK91887.1"/>
    </source>
</evidence>
<keyword evidence="3 9" id="KW-0479">Metal-binding</keyword>
<evidence type="ECO:0000256" key="13">
    <source>
        <dbReference type="PROSITE-ProRule" id="PRU10132"/>
    </source>
</evidence>
<dbReference type="SUPFAM" id="SSF69572">
    <property type="entry name" value="Activating enzymes of the ubiquitin-like proteins"/>
    <property type="match status" value="1"/>
</dbReference>
<feature type="active site" description="Glycyl thioester intermediate" evidence="10 13">
    <location>
        <position position="178"/>
    </location>
</feature>
<gene>
    <name evidence="17" type="ORF">K466DRAFT_481723</name>
</gene>
<dbReference type="GO" id="GO:0005737">
    <property type="term" value="C:cytoplasm"/>
    <property type="evidence" value="ECO:0007669"/>
    <property type="project" value="TreeGrafter"/>
</dbReference>
<feature type="binding site" evidence="12">
    <location>
        <position position="482"/>
    </location>
    <ligand>
        <name>Zn(2+)</name>
        <dbReference type="ChEBI" id="CHEBI:29105"/>
    </ligand>
</feature>
<evidence type="ECO:0000256" key="10">
    <source>
        <dbReference type="PIRSR" id="PIRSR039133-1"/>
    </source>
</evidence>
<dbReference type="InterPro" id="IPR023318">
    <property type="entry name" value="Ub_act_enz_dom_a_sf"/>
</dbReference>
<dbReference type="Pfam" id="PF00899">
    <property type="entry name" value="ThiF"/>
    <property type="match status" value="1"/>
</dbReference>
<evidence type="ECO:0000256" key="5">
    <source>
        <dbReference type="ARBA" id="ARBA00022786"/>
    </source>
</evidence>
<evidence type="ECO:0000256" key="2">
    <source>
        <dbReference type="ARBA" id="ARBA00005673"/>
    </source>
</evidence>
<feature type="binding site" evidence="11">
    <location>
        <begin position="61"/>
        <end position="64"/>
    </location>
    <ligand>
        <name>ATP</name>
        <dbReference type="ChEBI" id="CHEBI:30616"/>
    </ligand>
</feature>
<feature type="region of interest" description="Disordered" evidence="14">
    <location>
        <begin position="583"/>
        <end position="649"/>
    </location>
</feature>
<dbReference type="PIRSF" id="PIRSF039133">
    <property type="entry name" value="SUMO_E1B"/>
    <property type="match status" value="1"/>
</dbReference>
<dbReference type="InterPro" id="IPR042449">
    <property type="entry name" value="Ub-E1_IAD_1"/>
</dbReference>
<keyword evidence="4 9" id="KW-0547">Nucleotide-binding</keyword>
<evidence type="ECO:0000256" key="8">
    <source>
        <dbReference type="ARBA" id="ARBA00073512"/>
    </source>
</evidence>
<dbReference type="PROSITE" id="PS00865">
    <property type="entry name" value="UBIQUITIN_ACTIVAT_2"/>
    <property type="match status" value="1"/>
</dbReference>
<feature type="binding site" evidence="12">
    <location>
        <position position="479"/>
    </location>
    <ligand>
        <name>Zn(2+)</name>
        <dbReference type="ChEBI" id="CHEBI:29105"/>
    </ligand>
</feature>
<keyword evidence="7 9" id="KW-0067">ATP-binding</keyword>
<evidence type="ECO:0000256" key="1">
    <source>
        <dbReference type="ARBA" id="ARBA00004718"/>
    </source>
</evidence>
<evidence type="ECO:0000256" key="3">
    <source>
        <dbReference type="ARBA" id="ARBA00022723"/>
    </source>
</evidence>
<dbReference type="InterPro" id="IPR033127">
    <property type="entry name" value="UBQ-activ_enz_E1_Cys_AS"/>
</dbReference>
<reference evidence="17 18" key="1">
    <citation type="journal article" date="2019" name="Nat. Ecol. Evol.">
        <title>Megaphylogeny resolves global patterns of mushroom evolution.</title>
        <authorList>
            <person name="Varga T."/>
            <person name="Krizsan K."/>
            <person name="Foldi C."/>
            <person name="Dima B."/>
            <person name="Sanchez-Garcia M."/>
            <person name="Sanchez-Ramirez S."/>
            <person name="Szollosi G.J."/>
            <person name="Szarkandi J.G."/>
            <person name="Papp V."/>
            <person name="Albert L."/>
            <person name="Andreopoulos W."/>
            <person name="Angelini C."/>
            <person name="Antonin V."/>
            <person name="Barry K.W."/>
            <person name="Bougher N.L."/>
            <person name="Buchanan P."/>
            <person name="Buyck B."/>
            <person name="Bense V."/>
            <person name="Catcheside P."/>
            <person name="Chovatia M."/>
            <person name="Cooper J."/>
            <person name="Damon W."/>
            <person name="Desjardin D."/>
            <person name="Finy P."/>
            <person name="Geml J."/>
            <person name="Haridas S."/>
            <person name="Hughes K."/>
            <person name="Justo A."/>
            <person name="Karasinski D."/>
            <person name="Kautmanova I."/>
            <person name="Kiss B."/>
            <person name="Kocsube S."/>
            <person name="Kotiranta H."/>
            <person name="LaButti K.M."/>
            <person name="Lechner B.E."/>
            <person name="Liimatainen K."/>
            <person name="Lipzen A."/>
            <person name="Lukacs Z."/>
            <person name="Mihaltcheva S."/>
            <person name="Morgado L.N."/>
            <person name="Niskanen T."/>
            <person name="Noordeloos M.E."/>
            <person name="Ohm R.A."/>
            <person name="Ortiz-Santana B."/>
            <person name="Ovrebo C."/>
            <person name="Racz N."/>
            <person name="Riley R."/>
            <person name="Savchenko A."/>
            <person name="Shiryaev A."/>
            <person name="Soop K."/>
            <person name="Spirin V."/>
            <person name="Szebenyi C."/>
            <person name="Tomsovsky M."/>
            <person name="Tulloss R.E."/>
            <person name="Uehling J."/>
            <person name="Grigoriev I.V."/>
            <person name="Vagvolgyi C."/>
            <person name="Papp T."/>
            <person name="Martin F.M."/>
            <person name="Miettinen O."/>
            <person name="Hibbett D.S."/>
            <person name="Nagy L.G."/>
        </authorList>
    </citation>
    <scope>NUCLEOTIDE SEQUENCE [LARGE SCALE GENOMIC DNA]</scope>
    <source>
        <strain evidence="17 18">HHB13444</strain>
    </source>
</reference>
<evidence type="ECO:0000256" key="6">
    <source>
        <dbReference type="ARBA" id="ARBA00022833"/>
    </source>
</evidence>
<dbReference type="Pfam" id="PF10585">
    <property type="entry name" value="UBA_E1_SCCH"/>
    <property type="match status" value="1"/>
</dbReference>
<evidence type="ECO:0000256" key="9">
    <source>
        <dbReference type="PIRNR" id="PIRNR039133"/>
    </source>
</evidence>
<name>A0A5C3PRT6_9APHY</name>
<feature type="compositionally biased region" description="Polar residues" evidence="14">
    <location>
        <begin position="300"/>
        <end position="316"/>
    </location>
</feature>